<feature type="signal peptide" evidence="1">
    <location>
        <begin position="1"/>
        <end position="19"/>
    </location>
</feature>
<protein>
    <submittedName>
        <fullName evidence="2">Uncharacterized protein</fullName>
    </submittedName>
</protein>
<sequence length="267" mass="28677">MLTAILFSTLAAQHLSVLAFPSNIASRQEANAATFDLAQNCFGGYSLPNITASSVTWTPEPGEYRAKTIMNSVIRATWLSDARRVADLVGPGNCDVHLLTEYTQPGAPAWYRAAADIAEQDFQARGQGSLERAWQLMTNASIDFIDLPDCEAGNIKKVADVLATRGTRQPLTVQWNPAKMPDPTQHDTATYGNGSILNYGAVYGTSDGGNSVNIGAGDSAVSIAYPLQDLCKADFVVWGPSCNVTVPQGLSEDETVKYSCFGPYKQQ</sequence>
<evidence type="ECO:0000313" key="2">
    <source>
        <dbReference type="EMBL" id="KAG7528063.1"/>
    </source>
</evidence>
<dbReference type="Proteomes" id="UP000812966">
    <property type="component" value="Unassembled WGS sequence"/>
</dbReference>
<comment type="caution">
    <text evidence="2">The sequence shown here is derived from an EMBL/GenBank/DDBJ whole genome shotgun (WGS) entry which is preliminary data.</text>
</comment>
<evidence type="ECO:0000256" key="1">
    <source>
        <dbReference type="SAM" id="SignalP"/>
    </source>
</evidence>
<organism evidence="2 3">
    <name type="scientific">Filobasidium floriforme</name>
    <dbReference type="NCBI Taxonomy" id="5210"/>
    <lineage>
        <taxon>Eukaryota</taxon>
        <taxon>Fungi</taxon>
        <taxon>Dikarya</taxon>
        <taxon>Basidiomycota</taxon>
        <taxon>Agaricomycotina</taxon>
        <taxon>Tremellomycetes</taxon>
        <taxon>Filobasidiales</taxon>
        <taxon>Filobasidiaceae</taxon>
        <taxon>Filobasidium</taxon>
    </lineage>
</organism>
<keyword evidence="3" id="KW-1185">Reference proteome</keyword>
<proteinExistence type="predicted"/>
<name>A0A8K0NN07_9TREE</name>
<reference evidence="2" key="1">
    <citation type="submission" date="2020-04" db="EMBL/GenBank/DDBJ databases">
        <title>Analysis of mating type loci in Filobasidium floriforme.</title>
        <authorList>
            <person name="Nowrousian M."/>
        </authorList>
    </citation>
    <scope>NUCLEOTIDE SEQUENCE</scope>
    <source>
        <strain evidence="2">CBS 6242</strain>
    </source>
</reference>
<evidence type="ECO:0000313" key="3">
    <source>
        <dbReference type="Proteomes" id="UP000812966"/>
    </source>
</evidence>
<feature type="chain" id="PRO_5035459632" evidence="1">
    <location>
        <begin position="20"/>
        <end position="267"/>
    </location>
</feature>
<gene>
    <name evidence="2" type="ORF">FFLO_06441</name>
</gene>
<dbReference type="AlphaFoldDB" id="A0A8K0NN07"/>
<accession>A0A8K0NN07</accession>
<keyword evidence="1" id="KW-0732">Signal</keyword>
<dbReference type="EMBL" id="JABELV010000210">
    <property type="protein sequence ID" value="KAG7528063.1"/>
    <property type="molecule type" value="Genomic_DNA"/>
</dbReference>